<dbReference type="AlphaFoldDB" id="A0A7Y4EDC9"/>
<evidence type="ECO:0000256" key="13">
    <source>
        <dbReference type="ARBA" id="ARBA00023012"/>
    </source>
</evidence>
<name>A0A7Y4EDC9_9VIBR</name>
<evidence type="ECO:0000256" key="15">
    <source>
        <dbReference type="ARBA" id="ARBA00064003"/>
    </source>
</evidence>
<evidence type="ECO:0000256" key="8">
    <source>
        <dbReference type="ARBA" id="ARBA00022741"/>
    </source>
</evidence>
<dbReference type="Pfam" id="PF01627">
    <property type="entry name" value="Hpt"/>
    <property type="match status" value="1"/>
</dbReference>
<dbReference type="Pfam" id="PF00072">
    <property type="entry name" value="Response_reg"/>
    <property type="match status" value="2"/>
</dbReference>
<dbReference type="GO" id="GO:0005886">
    <property type="term" value="C:plasma membrane"/>
    <property type="evidence" value="ECO:0007669"/>
    <property type="project" value="UniProtKB-SubCell"/>
</dbReference>
<accession>A0A7Y4EDC9</accession>
<dbReference type="PANTHER" id="PTHR45339">
    <property type="entry name" value="HYBRID SIGNAL TRANSDUCTION HISTIDINE KINASE J"/>
    <property type="match status" value="1"/>
</dbReference>
<dbReference type="SUPFAM" id="SSF47384">
    <property type="entry name" value="Homodimeric domain of signal transducing histidine kinase"/>
    <property type="match status" value="1"/>
</dbReference>
<organism evidence="22 23">
    <name type="scientific">Vibrio pectenicida</name>
    <dbReference type="NCBI Taxonomy" id="62763"/>
    <lineage>
        <taxon>Bacteria</taxon>
        <taxon>Pseudomonadati</taxon>
        <taxon>Pseudomonadota</taxon>
        <taxon>Gammaproteobacteria</taxon>
        <taxon>Vibrionales</taxon>
        <taxon>Vibrionaceae</taxon>
        <taxon>Vibrio</taxon>
    </lineage>
</organism>
<dbReference type="PROSITE" id="PS50109">
    <property type="entry name" value="HIS_KIN"/>
    <property type="match status" value="1"/>
</dbReference>
<evidence type="ECO:0000256" key="2">
    <source>
        <dbReference type="ARBA" id="ARBA00004651"/>
    </source>
</evidence>
<dbReference type="SMART" id="SM00073">
    <property type="entry name" value="HPT"/>
    <property type="match status" value="1"/>
</dbReference>
<proteinExistence type="predicted"/>
<dbReference type="EMBL" id="VTXC01000021">
    <property type="protein sequence ID" value="NOH71570.1"/>
    <property type="molecule type" value="Genomic_DNA"/>
</dbReference>
<feature type="domain" description="Response regulatory" evidence="20">
    <location>
        <begin position="571"/>
        <end position="687"/>
    </location>
</feature>
<evidence type="ECO:0000256" key="9">
    <source>
        <dbReference type="ARBA" id="ARBA00022777"/>
    </source>
</evidence>
<dbReference type="SUPFAM" id="SSF47226">
    <property type="entry name" value="Histidine-containing phosphotransfer domain, HPT domain"/>
    <property type="match status" value="1"/>
</dbReference>
<evidence type="ECO:0000313" key="23">
    <source>
        <dbReference type="Proteomes" id="UP000565719"/>
    </source>
</evidence>
<evidence type="ECO:0000256" key="7">
    <source>
        <dbReference type="ARBA" id="ARBA00022692"/>
    </source>
</evidence>
<dbReference type="FunFam" id="3.30.565.10:FF:000010">
    <property type="entry name" value="Sensor histidine kinase RcsC"/>
    <property type="match status" value="1"/>
</dbReference>
<evidence type="ECO:0000259" key="20">
    <source>
        <dbReference type="PROSITE" id="PS50110"/>
    </source>
</evidence>
<dbReference type="CDD" id="cd17546">
    <property type="entry name" value="REC_hyHK_CKI1_RcsC-like"/>
    <property type="match status" value="2"/>
</dbReference>
<dbReference type="CDD" id="cd00082">
    <property type="entry name" value="HisKA"/>
    <property type="match status" value="1"/>
</dbReference>
<dbReference type="InterPro" id="IPR004358">
    <property type="entry name" value="Sig_transdc_His_kin-like_C"/>
</dbReference>
<evidence type="ECO:0000256" key="3">
    <source>
        <dbReference type="ARBA" id="ARBA00012438"/>
    </source>
</evidence>
<dbReference type="Gene3D" id="1.10.287.130">
    <property type="match status" value="1"/>
</dbReference>
<dbReference type="RefSeq" id="WP_171360877.1">
    <property type="nucleotide sequence ID" value="NZ_VTXC01000021.1"/>
</dbReference>
<feature type="domain" description="Histidine kinase" evidence="19">
    <location>
        <begin position="180"/>
        <end position="401"/>
    </location>
</feature>
<gene>
    <name evidence="22" type="ORF">F0225_09510</name>
</gene>
<evidence type="ECO:0000256" key="16">
    <source>
        <dbReference type="ARBA" id="ARBA00068150"/>
    </source>
</evidence>
<reference evidence="22 23" key="1">
    <citation type="submission" date="2019-09" db="EMBL/GenBank/DDBJ databases">
        <title>Draft genome sequencing and comparative genomics of hatchery-associated Vibrios.</title>
        <authorList>
            <person name="Kehlet-Delgado H."/>
            <person name="Mueller R.S."/>
        </authorList>
    </citation>
    <scope>NUCLEOTIDE SEQUENCE [LARGE SCALE GENOMIC DNA]</scope>
    <source>
        <strain evidence="22 23">99-46-Y</strain>
    </source>
</reference>
<evidence type="ECO:0000256" key="1">
    <source>
        <dbReference type="ARBA" id="ARBA00000085"/>
    </source>
</evidence>
<dbReference type="InterPro" id="IPR036890">
    <property type="entry name" value="HATPase_C_sf"/>
</dbReference>
<keyword evidence="7" id="KW-0812">Transmembrane</keyword>
<keyword evidence="4" id="KW-1003">Cell membrane</keyword>
<dbReference type="InterPro" id="IPR003594">
    <property type="entry name" value="HATPase_dom"/>
</dbReference>
<dbReference type="InterPro" id="IPR011006">
    <property type="entry name" value="CheY-like_superfamily"/>
</dbReference>
<comment type="subcellular location">
    <subcellularLocation>
        <location evidence="2">Cell membrane</location>
        <topology evidence="2">Multi-pass membrane protein</topology>
    </subcellularLocation>
</comment>
<dbReference type="PANTHER" id="PTHR45339:SF1">
    <property type="entry name" value="HYBRID SIGNAL TRANSDUCTION HISTIDINE KINASE J"/>
    <property type="match status" value="1"/>
</dbReference>
<feature type="modified residue" description="4-aspartylphosphate" evidence="18">
    <location>
        <position position="620"/>
    </location>
</feature>
<dbReference type="InterPro" id="IPR005467">
    <property type="entry name" value="His_kinase_dom"/>
</dbReference>
<dbReference type="Gene3D" id="1.20.120.160">
    <property type="entry name" value="HPT domain"/>
    <property type="match status" value="1"/>
</dbReference>
<dbReference type="SUPFAM" id="SSF55874">
    <property type="entry name" value="ATPase domain of HSP90 chaperone/DNA topoisomerase II/histidine kinase"/>
    <property type="match status" value="1"/>
</dbReference>
<dbReference type="EC" id="2.7.13.3" evidence="3"/>
<dbReference type="InterPro" id="IPR008207">
    <property type="entry name" value="Sig_transdc_His_kin_Hpt_dom"/>
</dbReference>
<dbReference type="SUPFAM" id="SSF52172">
    <property type="entry name" value="CheY-like"/>
    <property type="match status" value="2"/>
</dbReference>
<dbReference type="Gene3D" id="3.40.50.2300">
    <property type="match status" value="2"/>
</dbReference>
<dbReference type="InterPro" id="IPR036097">
    <property type="entry name" value="HisK_dim/P_sf"/>
</dbReference>
<feature type="modified residue" description="Phosphohistidine" evidence="17">
    <location>
        <position position="770"/>
    </location>
</feature>
<feature type="domain" description="Response regulatory" evidence="20">
    <location>
        <begin position="423"/>
        <end position="542"/>
    </location>
</feature>
<evidence type="ECO:0000256" key="11">
    <source>
        <dbReference type="ARBA" id="ARBA00022840"/>
    </source>
</evidence>
<dbReference type="Proteomes" id="UP000565719">
    <property type="component" value="Unassembled WGS sequence"/>
</dbReference>
<keyword evidence="12" id="KW-1133">Transmembrane helix</keyword>
<evidence type="ECO:0000256" key="18">
    <source>
        <dbReference type="PROSITE-ProRule" id="PRU00169"/>
    </source>
</evidence>
<keyword evidence="9" id="KW-0418">Kinase</keyword>
<dbReference type="Gene3D" id="3.30.565.10">
    <property type="entry name" value="Histidine kinase-like ATPase, C-terminal domain"/>
    <property type="match status" value="1"/>
</dbReference>
<dbReference type="FunFam" id="1.10.287.130:FF:000002">
    <property type="entry name" value="Two-component osmosensing histidine kinase"/>
    <property type="match status" value="1"/>
</dbReference>
<dbReference type="InterPro" id="IPR001789">
    <property type="entry name" value="Sig_transdc_resp-reg_receiver"/>
</dbReference>
<keyword evidence="5 18" id="KW-0597">Phosphoprotein</keyword>
<dbReference type="Pfam" id="PF02518">
    <property type="entry name" value="HATPase_c"/>
    <property type="match status" value="1"/>
</dbReference>
<dbReference type="Pfam" id="PF00512">
    <property type="entry name" value="HisKA"/>
    <property type="match status" value="1"/>
</dbReference>
<dbReference type="PROSITE" id="PS50110">
    <property type="entry name" value="RESPONSE_REGULATORY"/>
    <property type="match status" value="2"/>
</dbReference>
<dbReference type="SMART" id="SM00387">
    <property type="entry name" value="HATPase_c"/>
    <property type="match status" value="1"/>
</dbReference>
<feature type="modified residue" description="4-aspartylphosphate" evidence="18">
    <location>
        <position position="477"/>
    </location>
</feature>
<comment type="caution">
    <text evidence="22">The sequence shown here is derived from an EMBL/GenBank/DDBJ whole genome shotgun (WGS) entry which is preliminary data.</text>
</comment>
<evidence type="ECO:0000313" key="22">
    <source>
        <dbReference type="EMBL" id="NOH71570.1"/>
    </source>
</evidence>
<evidence type="ECO:0000256" key="14">
    <source>
        <dbReference type="ARBA" id="ARBA00023136"/>
    </source>
</evidence>
<evidence type="ECO:0000256" key="6">
    <source>
        <dbReference type="ARBA" id="ARBA00022679"/>
    </source>
</evidence>
<protein>
    <recommendedName>
        <fullName evidence="16">Sensory/regulatory protein RpfC</fullName>
        <ecNumber evidence="3">2.7.13.3</ecNumber>
    </recommendedName>
</protein>
<evidence type="ECO:0000256" key="10">
    <source>
        <dbReference type="ARBA" id="ARBA00022801"/>
    </source>
</evidence>
<keyword evidence="13" id="KW-0902">Two-component regulatory system</keyword>
<comment type="subunit">
    <text evidence="15">At low DSF concentrations, interacts with RpfF.</text>
</comment>
<evidence type="ECO:0000256" key="12">
    <source>
        <dbReference type="ARBA" id="ARBA00022989"/>
    </source>
</evidence>
<dbReference type="PROSITE" id="PS50894">
    <property type="entry name" value="HPT"/>
    <property type="match status" value="1"/>
</dbReference>
<dbReference type="PRINTS" id="PR00344">
    <property type="entry name" value="BCTRLSENSOR"/>
</dbReference>
<evidence type="ECO:0000259" key="19">
    <source>
        <dbReference type="PROSITE" id="PS50109"/>
    </source>
</evidence>
<sequence length="908" mass="101020">MNLNTVVKEMEQTSSKDNMKLAEYSIQDSQSIVDFRNKIKRLAIDCHYSKVNAVRIATAASEVCHKLLSTCPCFNSLVYFSNNEGKWGLKLEFNSESGSISSMNYDYIFDYFTFETDSNYSHKVTAFKDFPNASFSPMAHVDIQRNKLNQLSQQELMRELQVSLEKTKQADVAKGDFLANMSHEIRTPMNAVIGLSELVLKTTLTAKQQDYISKINSAGRALLGIINDILDISKIEAGKMEMESIPFQLDKVFDDLCTIITLKAQEKGLEVIFSTPPSMPNYLVGDALRLGQILTNLCNNAIKFTEQGEIIVKISICEQAEESVKLKFEVKDTGIGLKPEQIQKLFGAFSQADTSTTRKYGGTGLGLSISKNLVHMMNGDIWVESTYREGSSFIFTADFGVLDRDAENQEKRAVNWKKLKGMKTLIVDDNQSARDIHEDLLSSYSLDISTAADGFEAISMVKKAINEDKPYELVLIDWQMPEMNGIKTSEIIKSIDCPPKIILMTAYGREEVVHQASEANIDGFLVKPVGASALLDTVMEVMGKAVIFDGASQKDEAEELYESFASVRGAPVLLVEDNEVNQIIAIELLESVGLKVEVANNGKEGVDKALDGTFACILMDLQMPVMDGLAAARFLRKQPTHQNIPIVAMTANAMQQDRERCAEAGMNDHVAKPIDTSELYSKLLKWIDPKFKDENFGSNSSQQTSETVEEWVVPELSGIDTQEGLSRVNNDHGLFVKLLKSFSKNNQDTFHNLEASLQAKDYAQGEIVAHTLKGASASLGAHQLAKVALIFEQAFKQQDDNIPPDSWQELDLALQQVLDSISQVDMQPKAENAGGHEFDMEVVTTLSHEIREALELGEFEEEQIESLMSILQGHVTDKVLERLSDSVEIYDSDEALECLDKMLSSIQK</sequence>
<keyword evidence="10" id="KW-0378">Hydrolase</keyword>
<dbReference type="InterPro" id="IPR036641">
    <property type="entry name" value="HPT_dom_sf"/>
</dbReference>
<dbReference type="GO" id="GO:0005524">
    <property type="term" value="F:ATP binding"/>
    <property type="evidence" value="ECO:0007669"/>
    <property type="project" value="UniProtKB-KW"/>
</dbReference>
<dbReference type="CDD" id="cd00088">
    <property type="entry name" value="HPT"/>
    <property type="match status" value="1"/>
</dbReference>
<evidence type="ECO:0000256" key="17">
    <source>
        <dbReference type="PROSITE-ProRule" id="PRU00110"/>
    </source>
</evidence>
<keyword evidence="6" id="KW-0808">Transferase</keyword>
<evidence type="ECO:0000256" key="4">
    <source>
        <dbReference type="ARBA" id="ARBA00022475"/>
    </source>
</evidence>
<feature type="domain" description="HPt" evidence="21">
    <location>
        <begin position="731"/>
        <end position="831"/>
    </location>
</feature>
<dbReference type="SMART" id="SM00388">
    <property type="entry name" value="HisKA"/>
    <property type="match status" value="1"/>
</dbReference>
<keyword evidence="8" id="KW-0547">Nucleotide-binding</keyword>
<evidence type="ECO:0000259" key="21">
    <source>
        <dbReference type="PROSITE" id="PS50894"/>
    </source>
</evidence>
<dbReference type="SMART" id="SM00448">
    <property type="entry name" value="REC"/>
    <property type="match status" value="2"/>
</dbReference>
<dbReference type="GO" id="GO:0016787">
    <property type="term" value="F:hydrolase activity"/>
    <property type="evidence" value="ECO:0007669"/>
    <property type="project" value="UniProtKB-KW"/>
</dbReference>
<keyword evidence="11" id="KW-0067">ATP-binding</keyword>
<dbReference type="GO" id="GO:0000155">
    <property type="term" value="F:phosphorelay sensor kinase activity"/>
    <property type="evidence" value="ECO:0007669"/>
    <property type="project" value="InterPro"/>
</dbReference>
<dbReference type="CDD" id="cd16922">
    <property type="entry name" value="HATPase_EvgS-ArcB-TorS-like"/>
    <property type="match status" value="1"/>
</dbReference>
<evidence type="ECO:0000256" key="5">
    <source>
        <dbReference type="ARBA" id="ARBA00022553"/>
    </source>
</evidence>
<dbReference type="InterPro" id="IPR003661">
    <property type="entry name" value="HisK_dim/P_dom"/>
</dbReference>
<keyword evidence="14" id="KW-0472">Membrane</keyword>
<comment type="catalytic activity">
    <reaction evidence="1">
        <text>ATP + protein L-histidine = ADP + protein N-phospho-L-histidine.</text>
        <dbReference type="EC" id="2.7.13.3"/>
    </reaction>
</comment>